<comment type="subcellular location">
    <subcellularLocation>
        <location evidence="2 12">Cell inner membrane</location>
        <topology evidence="2 12">Single-pass membrane protein</topology>
    </subcellularLocation>
</comment>
<dbReference type="InterPro" id="IPR052075">
    <property type="entry name" value="Heme_exporter_D"/>
</dbReference>
<keyword evidence="5 12" id="KW-0813">Transport</keyword>
<dbReference type="GO" id="GO:0015886">
    <property type="term" value="P:heme transport"/>
    <property type="evidence" value="ECO:0007669"/>
    <property type="project" value="InterPro"/>
</dbReference>
<evidence type="ECO:0000313" key="14">
    <source>
        <dbReference type="Proteomes" id="UP001164472"/>
    </source>
</evidence>
<dbReference type="PANTHER" id="PTHR37531">
    <property type="entry name" value="HEME EXPORTER PROTEIN D"/>
    <property type="match status" value="1"/>
</dbReference>
<keyword evidence="9 12" id="KW-0201">Cytochrome c-type biogenesis</keyword>
<comment type="similarity">
    <text evidence="3 12">Belongs to the CcmD/CycX/HelD family.</text>
</comment>
<dbReference type="GO" id="GO:0005886">
    <property type="term" value="C:plasma membrane"/>
    <property type="evidence" value="ECO:0007669"/>
    <property type="project" value="UniProtKB-SubCell"/>
</dbReference>
<accession>A0A9E8KR83</accession>
<dbReference type="NCBIfam" id="TIGR03141">
    <property type="entry name" value="cytochro_ccmD"/>
    <property type="match status" value="1"/>
</dbReference>
<evidence type="ECO:0000256" key="2">
    <source>
        <dbReference type="ARBA" id="ARBA00004377"/>
    </source>
</evidence>
<dbReference type="Pfam" id="PF04995">
    <property type="entry name" value="CcmD"/>
    <property type="match status" value="1"/>
</dbReference>
<name>A0A9E8KR83_9ALTE</name>
<proteinExistence type="inferred from homology"/>
<reference evidence="13" key="1">
    <citation type="submission" date="2022-07" db="EMBL/GenBank/DDBJ databases">
        <title>Alkalimarinus sp. nov., isolated from gut of a Alitta virens.</title>
        <authorList>
            <person name="Yang A.I."/>
            <person name="Shin N.-R."/>
        </authorList>
    </citation>
    <scope>NUCLEOTIDE SEQUENCE</scope>
    <source>
        <strain evidence="13">FA028</strain>
    </source>
</reference>
<dbReference type="EMBL" id="CP101527">
    <property type="protein sequence ID" value="UZW76714.1"/>
    <property type="molecule type" value="Genomic_DNA"/>
</dbReference>
<comment type="function">
    <text evidence="1 12">Required for the export of heme to the periplasm for the biogenesis of c-type cytochromes.</text>
</comment>
<keyword evidence="6 12" id="KW-1003">Cell membrane</keyword>
<dbReference type="Proteomes" id="UP001164472">
    <property type="component" value="Chromosome"/>
</dbReference>
<gene>
    <name evidence="13" type="primary">ccmD</name>
    <name evidence="13" type="ORF">NNL22_09100</name>
</gene>
<dbReference type="InterPro" id="IPR007078">
    <property type="entry name" value="Haem_export_protD_CcmD"/>
</dbReference>
<evidence type="ECO:0000256" key="11">
    <source>
        <dbReference type="ARBA" id="ARBA00023136"/>
    </source>
</evidence>
<evidence type="ECO:0000256" key="4">
    <source>
        <dbReference type="ARBA" id="ARBA00016461"/>
    </source>
</evidence>
<organism evidence="13 14">
    <name type="scientific">Alkalimarinus sediminis</name>
    <dbReference type="NCBI Taxonomy" id="1632866"/>
    <lineage>
        <taxon>Bacteria</taxon>
        <taxon>Pseudomonadati</taxon>
        <taxon>Pseudomonadota</taxon>
        <taxon>Gammaproteobacteria</taxon>
        <taxon>Alteromonadales</taxon>
        <taxon>Alteromonadaceae</taxon>
        <taxon>Alkalimarinus</taxon>
    </lineage>
</organism>
<keyword evidence="10 12" id="KW-1133">Transmembrane helix</keyword>
<evidence type="ECO:0000256" key="6">
    <source>
        <dbReference type="ARBA" id="ARBA00022475"/>
    </source>
</evidence>
<evidence type="ECO:0000256" key="9">
    <source>
        <dbReference type="ARBA" id="ARBA00022748"/>
    </source>
</evidence>
<sequence>MSFESFSDFLAMGGHGLYVWLSYGVAALIFIANIVLPMTKKKQIVKKHQQRLKRESVA</sequence>
<keyword evidence="11 12" id="KW-0472">Membrane</keyword>
<evidence type="ECO:0000256" key="1">
    <source>
        <dbReference type="ARBA" id="ARBA00002442"/>
    </source>
</evidence>
<protein>
    <recommendedName>
        <fullName evidence="4 12">Heme exporter protein D</fullName>
    </recommendedName>
</protein>
<evidence type="ECO:0000313" key="13">
    <source>
        <dbReference type="EMBL" id="UZW76714.1"/>
    </source>
</evidence>
<evidence type="ECO:0000256" key="12">
    <source>
        <dbReference type="RuleBase" id="RU363101"/>
    </source>
</evidence>
<dbReference type="GO" id="GO:1903607">
    <property type="term" value="P:cytochrome c biosynthetic process"/>
    <property type="evidence" value="ECO:0007669"/>
    <property type="project" value="TreeGrafter"/>
</dbReference>
<dbReference type="RefSeq" id="WP_251812862.1">
    <property type="nucleotide sequence ID" value="NZ_CP101527.1"/>
</dbReference>
<evidence type="ECO:0000256" key="5">
    <source>
        <dbReference type="ARBA" id="ARBA00022448"/>
    </source>
</evidence>
<evidence type="ECO:0000256" key="8">
    <source>
        <dbReference type="ARBA" id="ARBA00022692"/>
    </source>
</evidence>
<evidence type="ECO:0000256" key="7">
    <source>
        <dbReference type="ARBA" id="ARBA00022519"/>
    </source>
</evidence>
<keyword evidence="7 12" id="KW-0997">Cell inner membrane</keyword>
<keyword evidence="14" id="KW-1185">Reference proteome</keyword>
<dbReference type="AlphaFoldDB" id="A0A9E8KR83"/>
<dbReference type="KEGG" id="asem:NNL22_09100"/>
<feature type="transmembrane region" description="Helical" evidence="12">
    <location>
        <begin position="20"/>
        <end position="39"/>
    </location>
</feature>
<evidence type="ECO:0000256" key="3">
    <source>
        <dbReference type="ARBA" id="ARBA00008741"/>
    </source>
</evidence>
<dbReference type="PANTHER" id="PTHR37531:SF1">
    <property type="entry name" value="HEME EXPORTER PROTEIN D"/>
    <property type="match status" value="1"/>
</dbReference>
<keyword evidence="8 12" id="KW-0812">Transmembrane</keyword>
<evidence type="ECO:0000256" key="10">
    <source>
        <dbReference type="ARBA" id="ARBA00022989"/>
    </source>
</evidence>
<dbReference type="GO" id="GO:0017004">
    <property type="term" value="P:cytochrome complex assembly"/>
    <property type="evidence" value="ECO:0007669"/>
    <property type="project" value="UniProtKB-KW"/>
</dbReference>